<protein>
    <submittedName>
        <fullName evidence="2">Putative secreted protein</fullName>
    </submittedName>
</protein>
<keyword evidence="1" id="KW-0732">Signal</keyword>
<sequence length="83" mass="9091">MDLALISFAISITWLSSFSSFTDIGLTVLVFFDFDLPAALLLPSVLELVVVEELFLRHSFDDSSVSSLRMLVFSAPSGEPSEC</sequence>
<evidence type="ECO:0000313" key="2">
    <source>
        <dbReference type="EMBL" id="MBW77208.1"/>
    </source>
</evidence>
<dbReference type="EMBL" id="GGFL01013030">
    <property type="protein sequence ID" value="MBW77208.1"/>
    <property type="molecule type" value="Transcribed_RNA"/>
</dbReference>
<feature type="signal peptide" evidence="1">
    <location>
        <begin position="1"/>
        <end position="19"/>
    </location>
</feature>
<feature type="chain" id="PRO_5014850432" evidence="1">
    <location>
        <begin position="20"/>
        <end position="83"/>
    </location>
</feature>
<evidence type="ECO:0000256" key="1">
    <source>
        <dbReference type="SAM" id="SignalP"/>
    </source>
</evidence>
<proteinExistence type="predicted"/>
<accession>A0A2M4DJ72</accession>
<dbReference type="AlphaFoldDB" id="A0A2M4DJ72"/>
<reference evidence="2" key="1">
    <citation type="submission" date="2018-01" db="EMBL/GenBank/DDBJ databases">
        <title>An insight into the sialome of Amazonian anophelines.</title>
        <authorList>
            <person name="Ribeiro J.M."/>
            <person name="Scarpassa V."/>
            <person name="Calvo E."/>
        </authorList>
    </citation>
    <scope>NUCLEOTIDE SEQUENCE</scope>
</reference>
<name>A0A2M4DJ72_ANODA</name>
<organism evidence="2">
    <name type="scientific">Anopheles darlingi</name>
    <name type="common">Mosquito</name>
    <dbReference type="NCBI Taxonomy" id="43151"/>
    <lineage>
        <taxon>Eukaryota</taxon>
        <taxon>Metazoa</taxon>
        <taxon>Ecdysozoa</taxon>
        <taxon>Arthropoda</taxon>
        <taxon>Hexapoda</taxon>
        <taxon>Insecta</taxon>
        <taxon>Pterygota</taxon>
        <taxon>Neoptera</taxon>
        <taxon>Endopterygota</taxon>
        <taxon>Diptera</taxon>
        <taxon>Nematocera</taxon>
        <taxon>Culicoidea</taxon>
        <taxon>Culicidae</taxon>
        <taxon>Anophelinae</taxon>
        <taxon>Anopheles</taxon>
    </lineage>
</organism>